<evidence type="ECO:0000259" key="2">
    <source>
        <dbReference type="Pfam" id="PF12697"/>
    </source>
</evidence>
<keyword evidence="1" id="KW-1133">Transmembrane helix</keyword>
<reference evidence="3 4" key="1">
    <citation type="submission" date="2017-08" db="EMBL/GenBank/DDBJ databases">
        <title>Infants hospitalized years apart are colonized by the same room-sourced microbial strains.</title>
        <authorList>
            <person name="Brooks B."/>
            <person name="Olm M.R."/>
            <person name="Firek B.A."/>
            <person name="Baker R."/>
            <person name="Thomas B.C."/>
            <person name="Morowitz M.J."/>
            <person name="Banfield J.F."/>
        </authorList>
    </citation>
    <scope>NUCLEOTIDE SEQUENCE [LARGE SCALE GENOMIC DNA]</scope>
    <source>
        <strain evidence="3">S2_012_000_R2_81</strain>
    </source>
</reference>
<protein>
    <submittedName>
        <fullName evidence="3">Permease</fullName>
    </submittedName>
</protein>
<dbReference type="SUPFAM" id="SSF53474">
    <property type="entry name" value="alpha/beta-Hydrolases"/>
    <property type="match status" value="1"/>
</dbReference>
<accession>A0A2W5FP99</accession>
<evidence type="ECO:0000313" key="3">
    <source>
        <dbReference type="EMBL" id="PZP32822.1"/>
    </source>
</evidence>
<organism evidence="3 4">
    <name type="scientific">Roseateles depolymerans</name>
    <dbReference type="NCBI Taxonomy" id="76731"/>
    <lineage>
        <taxon>Bacteria</taxon>
        <taxon>Pseudomonadati</taxon>
        <taxon>Pseudomonadota</taxon>
        <taxon>Betaproteobacteria</taxon>
        <taxon>Burkholderiales</taxon>
        <taxon>Sphaerotilaceae</taxon>
        <taxon>Roseateles</taxon>
    </lineage>
</organism>
<evidence type="ECO:0000313" key="4">
    <source>
        <dbReference type="Proteomes" id="UP000249633"/>
    </source>
</evidence>
<dbReference type="InterPro" id="IPR000073">
    <property type="entry name" value="AB_hydrolase_1"/>
</dbReference>
<sequence>MNARLQRLWFLARWLIAAIVSWRYGWAWGLVAAFIYPLSLLPSFGVLRWINRGASQPGWGQLVRAWGREVLATEASFGWRQPWRTQAEPDHLPPGATVGVLLVHGFSCNRAFWNPWMARLRVQPGVAFIAPSLEPAFGSIDAYAEPIEAAVQRLRALTGRMPLIVGHSMGGVAVRAWWRRYREQHGGPQGAPQVITLGTPHEGTLLAALSPAYNARQMRYRCAWMQALPPLPRLACVWTPCDQMVMPASTAVQVGAEPHRIDAVGHVGLVGDPRVWAIFQTALAGSSLVSVSTPRRI</sequence>
<gene>
    <name evidence="3" type="ORF">DI603_09060</name>
</gene>
<dbReference type="InterPro" id="IPR029058">
    <property type="entry name" value="AB_hydrolase_fold"/>
</dbReference>
<dbReference type="EMBL" id="QFOD01000007">
    <property type="protein sequence ID" value="PZP32822.1"/>
    <property type="molecule type" value="Genomic_DNA"/>
</dbReference>
<dbReference type="Pfam" id="PF12697">
    <property type="entry name" value="Abhydrolase_6"/>
    <property type="match status" value="1"/>
</dbReference>
<dbReference type="AlphaFoldDB" id="A0A2W5FP99"/>
<feature type="transmembrane region" description="Helical" evidence="1">
    <location>
        <begin position="30"/>
        <end position="50"/>
    </location>
</feature>
<keyword evidence="1" id="KW-0472">Membrane</keyword>
<keyword evidence="1" id="KW-0812">Transmembrane</keyword>
<name>A0A2W5FP99_9BURK</name>
<dbReference type="Gene3D" id="3.40.50.1820">
    <property type="entry name" value="alpha/beta hydrolase"/>
    <property type="match status" value="1"/>
</dbReference>
<feature type="domain" description="AB hydrolase-1" evidence="2">
    <location>
        <begin position="100"/>
        <end position="239"/>
    </location>
</feature>
<proteinExistence type="predicted"/>
<comment type="caution">
    <text evidence="3">The sequence shown here is derived from an EMBL/GenBank/DDBJ whole genome shotgun (WGS) entry which is preliminary data.</text>
</comment>
<dbReference type="Proteomes" id="UP000249633">
    <property type="component" value="Unassembled WGS sequence"/>
</dbReference>
<evidence type="ECO:0000256" key="1">
    <source>
        <dbReference type="SAM" id="Phobius"/>
    </source>
</evidence>